<dbReference type="OrthoDB" id="3577641at2"/>
<gene>
    <name evidence="2" type="ORF">EG850_05855</name>
</gene>
<keyword evidence="3" id="KW-1185">Reference proteome</keyword>
<reference evidence="2 3" key="1">
    <citation type="submission" date="2018-11" db="EMBL/GenBank/DDBJ databases">
        <title>YIM 102482-1 draft genome.</title>
        <authorList>
            <person name="Li G."/>
            <person name="Jiang Y."/>
        </authorList>
    </citation>
    <scope>NUCLEOTIDE SEQUENCE [LARGE SCALE GENOMIC DNA]</scope>
    <source>
        <strain evidence="2 3">YIM 102482-1</strain>
    </source>
</reference>
<dbReference type="Proteomes" id="UP000274391">
    <property type="component" value="Unassembled WGS sequence"/>
</dbReference>
<dbReference type="RefSeq" id="WP_124971395.1">
    <property type="nucleotide sequence ID" value="NZ_RQVS01000006.1"/>
</dbReference>
<dbReference type="Gene3D" id="1.10.10.690">
    <property type="entry name" value="YidB-like"/>
    <property type="match status" value="1"/>
</dbReference>
<evidence type="ECO:0000313" key="2">
    <source>
        <dbReference type="EMBL" id="RRJ86934.1"/>
    </source>
</evidence>
<dbReference type="Pfam" id="PF06078">
    <property type="entry name" value="DUF937"/>
    <property type="match status" value="1"/>
</dbReference>
<dbReference type="InterPro" id="IPR009282">
    <property type="entry name" value="DUF937"/>
</dbReference>
<comment type="caution">
    <text evidence="2">The sequence shown here is derived from an EMBL/GenBank/DDBJ whole genome shotgun (WGS) entry which is preliminary data.</text>
</comment>
<protein>
    <submittedName>
        <fullName evidence="2">DUF937 domain-containing protein</fullName>
    </submittedName>
</protein>
<feature type="region of interest" description="Disordered" evidence="1">
    <location>
        <begin position="138"/>
        <end position="180"/>
    </location>
</feature>
<organism evidence="2 3">
    <name type="scientific">Gulosibacter macacae</name>
    <dbReference type="NCBI Taxonomy" id="2488791"/>
    <lineage>
        <taxon>Bacteria</taxon>
        <taxon>Bacillati</taxon>
        <taxon>Actinomycetota</taxon>
        <taxon>Actinomycetes</taxon>
        <taxon>Micrococcales</taxon>
        <taxon>Microbacteriaceae</taxon>
        <taxon>Gulosibacter</taxon>
    </lineage>
</organism>
<dbReference type="InterPro" id="IPR027405">
    <property type="entry name" value="YidB-like"/>
</dbReference>
<sequence length="220" mass="22107">MSELNSLLKSIPVEQIAAQLGIDPAQASEAIQNLLPSLVGGMQANAQDPQGAASLENALSQHAGNTSLLDNPNVADIDTEDGAKIAHHIFGSNEGAVAEKVAAKSGTDTSLIQKLLPIIAPIAMAWLASRLFGQKDTPAAEPVQRQSEPVERQVEPAETNRGAEAPIFPGQTGNDQAVGQGGLGDLLGGILGGGSGSSQGGGGLGDLLGSLGGLLGGGRR</sequence>
<dbReference type="SUPFAM" id="SSF140804">
    <property type="entry name" value="YidB-like"/>
    <property type="match status" value="1"/>
</dbReference>
<name>A0A3P3VWW1_9MICO</name>
<dbReference type="AlphaFoldDB" id="A0A3P3VWW1"/>
<accession>A0A3P3VWW1</accession>
<proteinExistence type="predicted"/>
<dbReference type="EMBL" id="RQVS01000006">
    <property type="protein sequence ID" value="RRJ86934.1"/>
    <property type="molecule type" value="Genomic_DNA"/>
</dbReference>
<evidence type="ECO:0000256" key="1">
    <source>
        <dbReference type="SAM" id="MobiDB-lite"/>
    </source>
</evidence>
<evidence type="ECO:0000313" key="3">
    <source>
        <dbReference type="Proteomes" id="UP000274391"/>
    </source>
</evidence>